<dbReference type="GO" id="GO:0003677">
    <property type="term" value="F:DNA binding"/>
    <property type="evidence" value="ECO:0007669"/>
    <property type="project" value="UniProtKB-UniRule"/>
</dbReference>
<comment type="similarity">
    <text evidence="1">Belongs to the 'phage' integrase family.</text>
</comment>
<accession>A0A221MI65</accession>
<dbReference type="PANTHER" id="PTHR30349">
    <property type="entry name" value="PHAGE INTEGRASE-RELATED"/>
    <property type="match status" value="1"/>
</dbReference>
<evidence type="ECO:0000256" key="2">
    <source>
        <dbReference type="ARBA" id="ARBA00022908"/>
    </source>
</evidence>
<dbReference type="InterPro" id="IPR010998">
    <property type="entry name" value="Integrase_recombinase_N"/>
</dbReference>
<dbReference type="OrthoDB" id="107900at2"/>
<dbReference type="InterPro" id="IPR050090">
    <property type="entry name" value="Tyrosine_recombinase_XerCD"/>
</dbReference>
<dbReference type="Proteomes" id="UP000204391">
    <property type="component" value="Chromosome"/>
</dbReference>
<evidence type="ECO:0000259" key="7">
    <source>
        <dbReference type="PROSITE" id="PS51900"/>
    </source>
</evidence>
<evidence type="ECO:0000313" key="9">
    <source>
        <dbReference type="Proteomes" id="UP000204391"/>
    </source>
</evidence>
<dbReference type="PANTHER" id="PTHR30349:SF41">
    <property type="entry name" value="INTEGRASE_RECOMBINASE PROTEIN MJ0367-RELATED"/>
    <property type="match status" value="1"/>
</dbReference>
<keyword evidence="2" id="KW-0229">DNA integration</keyword>
<dbReference type="EMBL" id="CP022437">
    <property type="protein sequence ID" value="ASN07357.1"/>
    <property type="molecule type" value="Genomic_DNA"/>
</dbReference>
<keyword evidence="9" id="KW-1185">Reference proteome</keyword>
<evidence type="ECO:0000313" key="8">
    <source>
        <dbReference type="EMBL" id="ASN07357.1"/>
    </source>
</evidence>
<protein>
    <submittedName>
        <fullName evidence="8">Integrase</fullName>
    </submittedName>
</protein>
<organism evidence="8 9">
    <name type="scientific">Virgibacillus necropolis</name>
    <dbReference type="NCBI Taxonomy" id="163877"/>
    <lineage>
        <taxon>Bacteria</taxon>
        <taxon>Bacillati</taxon>
        <taxon>Bacillota</taxon>
        <taxon>Bacilli</taxon>
        <taxon>Bacillales</taxon>
        <taxon>Bacillaceae</taxon>
        <taxon>Virgibacillus</taxon>
    </lineage>
</organism>
<dbReference type="GO" id="GO:0015074">
    <property type="term" value="P:DNA integration"/>
    <property type="evidence" value="ECO:0007669"/>
    <property type="project" value="InterPro"/>
</dbReference>
<dbReference type="Pfam" id="PF00589">
    <property type="entry name" value="Phage_integrase"/>
    <property type="match status" value="1"/>
</dbReference>
<dbReference type="InterPro" id="IPR011010">
    <property type="entry name" value="DNA_brk_join_enz"/>
</dbReference>
<dbReference type="Pfam" id="PF02899">
    <property type="entry name" value="Phage_int_SAM_1"/>
    <property type="match status" value="1"/>
</dbReference>
<dbReference type="KEGG" id="vne:CFK40_09870"/>
<feature type="domain" description="Tyr recombinase" evidence="6">
    <location>
        <begin position="122"/>
        <end position="302"/>
    </location>
</feature>
<reference evidence="8 9" key="1">
    <citation type="journal article" date="2003" name="Int. J. Syst. Evol. Microbiol.">
        <title>Virgibacillus carmonensis sp. nov., Virgibacillus necropolis sp. nov. and Virgibacillus picturae sp. nov., three novel species isolated from deteriorated mural paintings, transfer of the species of the genus salibacillus to Virgibacillus, as Virgibacillus marismortui comb. nov. and Virgibacillus salexigens comb. nov., and emended description of the genus Virgibacillus.</title>
        <authorList>
            <person name="Heyrman J."/>
            <person name="Logan N.A."/>
            <person name="Busse H.J."/>
            <person name="Balcaen A."/>
            <person name="Lebbe L."/>
            <person name="Rodriguez-Diaz M."/>
            <person name="Swings J."/>
            <person name="De Vos P."/>
        </authorList>
    </citation>
    <scope>NUCLEOTIDE SEQUENCE [LARGE SCALE GENOMIC DNA]</scope>
    <source>
        <strain evidence="8 9">LMG 19488</strain>
    </source>
</reference>
<dbReference type="Gene3D" id="1.10.150.130">
    <property type="match status" value="1"/>
</dbReference>
<keyword evidence="3 5" id="KW-0238">DNA-binding</keyword>
<evidence type="ECO:0000256" key="4">
    <source>
        <dbReference type="ARBA" id="ARBA00023172"/>
    </source>
</evidence>
<dbReference type="GO" id="GO:0006310">
    <property type="term" value="P:DNA recombination"/>
    <property type="evidence" value="ECO:0007669"/>
    <property type="project" value="UniProtKB-KW"/>
</dbReference>
<dbReference type="PROSITE" id="PS51900">
    <property type="entry name" value="CB"/>
    <property type="match status" value="1"/>
</dbReference>
<dbReference type="SUPFAM" id="SSF56349">
    <property type="entry name" value="DNA breaking-rejoining enzymes"/>
    <property type="match status" value="1"/>
</dbReference>
<dbReference type="InterPro" id="IPR004107">
    <property type="entry name" value="Integrase_SAM-like_N"/>
</dbReference>
<sequence>MMDCTSRGLSAKTMRSYDQTLRLFQRYCTEKQTLTKPAQIKSEHIRAYFAYVRERGKYGALADDRTALINGPHNRPDYGKKVSETTLANYQRNIAAFCNYLYHEKIIRKNPCEGIEKIKPQRKVKALLSENELQLFFRSFDVSRFHEFRSWIIARMILDSGCRIGELISIVPGDIDLRNGALLLRNTKSKKERFVYFSQKMGRNLRSWLEYRERYTDSAYVFPSIKGNMMDIRTVESAFKKHSRLVGLDVQPHQLRNNFAKYYLLNGGDWSTLSRILGHASVEVTQQAYLDFNDKEIGQKYQKHSPLNNLNI</sequence>
<evidence type="ECO:0000256" key="5">
    <source>
        <dbReference type="PROSITE-ProRule" id="PRU01248"/>
    </source>
</evidence>
<gene>
    <name evidence="8" type="ORF">CFK40_09870</name>
</gene>
<feature type="domain" description="Core-binding (CB)" evidence="7">
    <location>
        <begin position="1"/>
        <end position="102"/>
    </location>
</feature>
<dbReference type="PROSITE" id="PS51898">
    <property type="entry name" value="TYR_RECOMBINASE"/>
    <property type="match status" value="1"/>
</dbReference>
<evidence type="ECO:0000256" key="1">
    <source>
        <dbReference type="ARBA" id="ARBA00008857"/>
    </source>
</evidence>
<dbReference type="InterPro" id="IPR002104">
    <property type="entry name" value="Integrase_catalytic"/>
</dbReference>
<proteinExistence type="inferred from homology"/>
<evidence type="ECO:0000259" key="6">
    <source>
        <dbReference type="PROSITE" id="PS51898"/>
    </source>
</evidence>
<evidence type="ECO:0000256" key="3">
    <source>
        <dbReference type="ARBA" id="ARBA00023125"/>
    </source>
</evidence>
<dbReference type="InterPro" id="IPR013762">
    <property type="entry name" value="Integrase-like_cat_sf"/>
</dbReference>
<dbReference type="Gene3D" id="1.10.443.10">
    <property type="entry name" value="Intergrase catalytic core"/>
    <property type="match status" value="1"/>
</dbReference>
<keyword evidence="4" id="KW-0233">DNA recombination</keyword>
<name>A0A221MI65_9BACI</name>
<dbReference type="AlphaFoldDB" id="A0A221MI65"/>
<dbReference type="InterPro" id="IPR044068">
    <property type="entry name" value="CB"/>
</dbReference>
<dbReference type="CDD" id="cd00397">
    <property type="entry name" value="DNA_BRE_C"/>
    <property type="match status" value="1"/>
</dbReference>